<feature type="compositionally biased region" description="Low complexity" evidence="5">
    <location>
        <begin position="64"/>
        <end position="80"/>
    </location>
</feature>
<dbReference type="PROSITE" id="PS51467">
    <property type="entry name" value="HARP"/>
    <property type="match status" value="1"/>
</dbReference>
<dbReference type="GO" id="GO:0006281">
    <property type="term" value="P:DNA repair"/>
    <property type="evidence" value="ECO:0007669"/>
    <property type="project" value="TreeGrafter"/>
</dbReference>
<evidence type="ECO:0000313" key="10">
    <source>
        <dbReference type="Proteomes" id="UP001219518"/>
    </source>
</evidence>
<dbReference type="InterPro" id="IPR027417">
    <property type="entry name" value="P-loop_NTPase"/>
</dbReference>
<evidence type="ECO:0000256" key="4">
    <source>
        <dbReference type="PROSITE-ProRule" id="PRU00800"/>
    </source>
</evidence>
<evidence type="ECO:0000256" key="2">
    <source>
        <dbReference type="ARBA" id="ARBA00022801"/>
    </source>
</evidence>
<dbReference type="InterPro" id="IPR049730">
    <property type="entry name" value="SNF2/RAD54-like_C"/>
</dbReference>
<feature type="compositionally biased region" description="Polar residues" evidence="5">
    <location>
        <begin position="41"/>
        <end position="51"/>
    </location>
</feature>
<evidence type="ECO:0000259" key="7">
    <source>
        <dbReference type="PROSITE" id="PS51194"/>
    </source>
</evidence>
<dbReference type="Pfam" id="PF07443">
    <property type="entry name" value="HARP"/>
    <property type="match status" value="1"/>
</dbReference>
<dbReference type="GO" id="GO:0016787">
    <property type="term" value="F:hydrolase activity"/>
    <property type="evidence" value="ECO:0007669"/>
    <property type="project" value="UniProtKB-KW"/>
</dbReference>
<dbReference type="InterPro" id="IPR038718">
    <property type="entry name" value="SNF2-like_sf"/>
</dbReference>
<dbReference type="GO" id="GO:0005524">
    <property type="term" value="F:ATP binding"/>
    <property type="evidence" value="ECO:0007669"/>
    <property type="project" value="InterPro"/>
</dbReference>
<reference evidence="9" key="1">
    <citation type="submission" date="2021-07" db="EMBL/GenBank/DDBJ databases">
        <authorList>
            <person name="Catto M.A."/>
            <person name="Jacobson A."/>
            <person name="Kennedy G."/>
            <person name="Labadie P."/>
            <person name="Hunt B.G."/>
            <person name="Srinivasan R."/>
        </authorList>
    </citation>
    <scope>NUCLEOTIDE SEQUENCE</scope>
    <source>
        <strain evidence="9">PL_HMW_Pooled</strain>
        <tissue evidence="9">Head</tissue>
    </source>
</reference>
<keyword evidence="10" id="KW-1185">Reference proteome</keyword>
<dbReference type="CDD" id="cd18793">
    <property type="entry name" value="SF2_C_SNF"/>
    <property type="match status" value="1"/>
</dbReference>
<protein>
    <submittedName>
        <fullName evidence="9">SWI/SNF-related matrix-associated actin-dependent regulator of chromatin subfamily A-like protein 1</fullName>
    </submittedName>
</protein>
<dbReference type="GO" id="GO:0043596">
    <property type="term" value="C:nuclear replication fork"/>
    <property type="evidence" value="ECO:0007669"/>
    <property type="project" value="TreeGrafter"/>
</dbReference>
<evidence type="ECO:0000313" key="9">
    <source>
        <dbReference type="EMBL" id="KAK3908406.1"/>
    </source>
</evidence>
<keyword evidence="2" id="KW-0378">Hydrolase</keyword>
<comment type="subcellular location">
    <subcellularLocation>
        <location evidence="1">Nucleus</location>
    </subcellularLocation>
</comment>
<dbReference type="Pfam" id="PF00271">
    <property type="entry name" value="Helicase_C"/>
    <property type="match status" value="1"/>
</dbReference>
<dbReference type="InterPro" id="IPR014001">
    <property type="entry name" value="Helicase_ATP-bd"/>
</dbReference>
<organism evidence="9 10">
    <name type="scientific">Frankliniella fusca</name>
    <dbReference type="NCBI Taxonomy" id="407009"/>
    <lineage>
        <taxon>Eukaryota</taxon>
        <taxon>Metazoa</taxon>
        <taxon>Ecdysozoa</taxon>
        <taxon>Arthropoda</taxon>
        <taxon>Hexapoda</taxon>
        <taxon>Insecta</taxon>
        <taxon>Pterygota</taxon>
        <taxon>Neoptera</taxon>
        <taxon>Paraneoptera</taxon>
        <taxon>Thysanoptera</taxon>
        <taxon>Terebrantia</taxon>
        <taxon>Thripoidea</taxon>
        <taxon>Thripidae</taxon>
        <taxon>Frankliniella</taxon>
    </lineage>
</organism>
<feature type="region of interest" description="Disordered" evidence="5">
    <location>
        <begin position="1"/>
        <end position="97"/>
    </location>
</feature>
<sequence length="684" mass="77548">MSLSQEQKDRMEENRKKAIELRAAKLKQQQKVQQHSQQVSTASTSQHQSKPNIVEGTVRQKQFCSQQSSQQLPSSSCSSPSEKHKYPNSSLKGSTKKCKYPSVTNVKTGSLSLISRDRFELVMDYHQPTIDAIKAVPGRQYDLTKKNWNFPLSQYEKFRSVVKSLHPNVVVGELPSLVIETFVKHRHTYNTDIDLSRIHSSMRSTLMDFQVESVKFAVSRGGRVLIADDMGLGKTIQALAIADFYHDEWPLLIVCPSSMRFQWVAEICKHLKNVNSDSIFVITNGKDVIDCFYDIIITSYDLMSTFKEQLLSKKFGVVIMDESHHLKNPKAIRTKAATEILRICKRCVLLSGTPVLSRPVELYCQLKCVKPQIFHNFMDFAMRYCNAKQMRWGWDFSGSANMNELNIALKELLMIRRLKSDVLSQLPPKSREVVMLGSTGRKLSETSELAKLLDTEGLKGLTKQSTLMAYFQETSVVKIKGVTQYVQDMIENGEKFLVFAHHGKMMDAICTAVESKKTDYIRIDGSVQSATRKDLCNHFQEQENCLVAVLSIKAANTGLTLTAARLVIFAELWWNPGDLIQAEDRAHRIGQADCVIIRYLIQRGTADDKIWPIIQKKLEVIGKAGLSQDDFNVEPVVHAKSQTENESITDYFSHNDEDDMLLAGIDLSEIDNSFEVPEKKARIE</sequence>
<dbReference type="Gene3D" id="3.40.50.10810">
    <property type="entry name" value="Tandem AAA-ATPase domain"/>
    <property type="match status" value="1"/>
</dbReference>
<dbReference type="SUPFAM" id="SSF52540">
    <property type="entry name" value="P-loop containing nucleoside triphosphate hydrolases"/>
    <property type="match status" value="2"/>
</dbReference>
<dbReference type="Gene3D" id="3.40.50.300">
    <property type="entry name" value="P-loop containing nucleotide triphosphate hydrolases"/>
    <property type="match status" value="1"/>
</dbReference>
<name>A0AAE1L6D4_9NEOP</name>
<feature type="domain" description="Helicase ATP-binding" evidence="6">
    <location>
        <begin position="215"/>
        <end position="372"/>
    </location>
</feature>
<dbReference type="InterPro" id="IPR001650">
    <property type="entry name" value="Helicase_C-like"/>
</dbReference>
<comment type="caution">
    <text evidence="9">The sequence shown here is derived from an EMBL/GenBank/DDBJ whole genome shotgun (WGS) entry which is preliminary data.</text>
</comment>
<dbReference type="PROSITE" id="PS51194">
    <property type="entry name" value="HELICASE_CTER"/>
    <property type="match status" value="1"/>
</dbReference>
<feature type="compositionally biased region" description="Low complexity" evidence="5">
    <location>
        <begin position="27"/>
        <end position="40"/>
    </location>
</feature>
<dbReference type="Proteomes" id="UP001219518">
    <property type="component" value="Unassembled WGS sequence"/>
</dbReference>
<proteinExistence type="inferred from homology"/>
<dbReference type="InterPro" id="IPR000330">
    <property type="entry name" value="SNF2_N"/>
</dbReference>
<dbReference type="InterPro" id="IPR010003">
    <property type="entry name" value="HARP_dom"/>
</dbReference>
<dbReference type="EMBL" id="JAHWGI010000057">
    <property type="protein sequence ID" value="KAK3908406.1"/>
    <property type="molecule type" value="Genomic_DNA"/>
</dbReference>
<comment type="similarity">
    <text evidence="4">Belongs to the SNF2/RAD54 helicase family. SMARCAL1 subfamily.</text>
</comment>
<evidence type="ECO:0000259" key="8">
    <source>
        <dbReference type="PROSITE" id="PS51467"/>
    </source>
</evidence>
<dbReference type="SMART" id="SM00490">
    <property type="entry name" value="HELICc"/>
    <property type="match status" value="1"/>
</dbReference>
<evidence type="ECO:0000259" key="6">
    <source>
        <dbReference type="PROSITE" id="PS51192"/>
    </source>
</evidence>
<dbReference type="SMART" id="SM00487">
    <property type="entry name" value="DEXDc"/>
    <property type="match status" value="1"/>
</dbReference>
<dbReference type="GO" id="GO:0031297">
    <property type="term" value="P:replication fork processing"/>
    <property type="evidence" value="ECO:0007669"/>
    <property type="project" value="TreeGrafter"/>
</dbReference>
<dbReference type="Pfam" id="PF00176">
    <property type="entry name" value="SNF2-rel_dom"/>
    <property type="match status" value="1"/>
</dbReference>
<feature type="compositionally biased region" description="Basic and acidic residues" evidence="5">
    <location>
        <begin position="1"/>
        <end position="23"/>
    </location>
</feature>
<accession>A0AAE1L6D4</accession>
<dbReference type="PANTHER" id="PTHR45766:SF6">
    <property type="entry name" value="SWI_SNF-RELATED MATRIX-ASSOCIATED ACTIN-DEPENDENT REGULATOR OF CHROMATIN SUBFAMILY A-LIKE PROTEIN 1"/>
    <property type="match status" value="1"/>
</dbReference>
<feature type="domain" description="Helicase C-terminal" evidence="7">
    <location>
        <begin position="481"/>
        <end position="637"/>
    </location>
</feature>
<dbReference type="PANTHER" id="PTHR45766">
    <property type="entry name" value="DNA ANNEALING HELICASE AND ENDONUCLEASE ZRANB3 FAMILY MEMBER"/>
    <property type="match status" value="1"/>
</dbReference>
<feature type="domain" description="HARP" evidence="8">
    <location>
        <begin position="99"/>
        <end position="175"/>
    </location>
</feature>
<dbReference type="PROSITE" id="PS51192">
    <property type="entry name" value="HELICASE_ATP_BIND_1"/>
    <property type="match status" value="1"/>
</dbReference>
<gene>
    <name evidence="9" type="ORF">KUF71_003290</name>
</gene>
<keyword evidence="3" id="KW-0539">Nucleus</keyword>
<evidence type="ECO:0000256" key="3">
    <source>
        <dbReference type="ARBA" id="ARBA00023242"/>
    </source>
</evidence>
<dbReference type="CDD" id="cd18010">
    <property type="entry name" value="DEXHc_HARP_SMARCAL1"/>
    <property type="match status" value="1"/>
</dbReference>
<reference evidence="9" key="2">
    <citation type="journal article" date="2023" name="BMC Genomics">
        <title>Pest status, molecular evolution, and epigenetic factors derived from the genome assembly of Frankliniella fusca, a thysanopteran phytovirus vector.</title>
        <authorList>
            <person name="Catto M.A."/>
            <person name="Labadie P.E."/>
            <person name="Jacobson A.L."/>
            <person name="Kennedy G.G."/>
            <person name="Srinivasan R."/>
            <person name="Hunt B.G."/>
        </authorList>
    </citation>
    <scope>NUCLEOTIDE SEQUENCE</scope>
    <source>
        <strain evidence="9">PL_HMW_Pooled</strain>
    </source>
</reference>
<evidence type="ECO:0000256" key="1">
    <source>
        <dbReference type="ARBA" id="ARBA00004123"/>
    </source>
</evidence>
<evidence type="ECO:0000256" key="5">
    <source>
        <dbReference type="SAM" id="MobiDB-lite"/>
    </source>
</evidence>
<dbReference type="AlphaFoldDB" id="A0AAE1L6D4"/>